<dbReference type="AlphaFoldDB" id="A0A178MIC7"/>
<dbReference type="Proteomes" id="UP000078287">
    <property type="component" value="Unassembled WGS sequence"/>
</dbReference>
<dbReference type="InterPro" id="IPR011042">
    <property type="entry name" value="6-blade_b-propeller_TolB-like"/>
</dbReference>
<dbReference type="EMBL" id="LWQS01000032">
    <property type="protein sequence ID" value="OAN48390.1"/>
    <property type="molecule type" value="Genomic_DNA"/>
</dbReference>
<evidence type="ECO:0000313" key="1">
    <source>
        <dbReference type="EMBL" id="OAN48390.1"/>
    </source>
</evidence>
<reference evidence="1 2" key="1">
    <citation type="submission" date="2016-04" db="EMBL/GenBank/DDBJ databases">
        <title>Chloroflexus islandicus sp. nov., a thermophilic filamentous anoxygenic phototrophic bacterium from geyser Strokkur (Iceland).</title>
        <authorList>
            <person name="Gaisin V.A."/>
            <person name="Kalashnikov A.M."/>
            <person name="Sukhacheva M.V."/>
            <person name="Grouzdev D.S."/>
            <person name="Ivanov T.M."/>
            <person name="Kuznetsov B."/>
            <person name="Gorlenko V.M."/>
        </authorList>
    </citation>
    <scope>NUCLEOTIDE SEQUENCE [LARGE SCALE GENOMIC DNA]</scope>
    <source>
        <strain evidence="2">isl-2</strain>
    </source>
</reference>
<organism evidence="1 2">
    <name type="scientific">Chloroflexus islandicus</name>
    <dbReference type="NCBI Taxonomy" id="1707952"/>
    <lineage>
        <taxon>Bacteria</taxon>
        <taxon>Bacillati</taxon>
        <taxon>Chloroflexota</taxon>
        <taxon>Chloroflexia</taxon>
        <taxon>Chloroflexales</taxon>
        <taxon>Chloroflexineae</taxon>
        <taxon>Chloroflexaceae</taxon>
        <taxon>Chloroflexus</taxon>
    </lineage>
</organism>
<dbReference type="OrthoDB" id="100405at2"/>
<proteinExistence type="predicted"/>
<dbReference type="Gene3D" id="2.120.10.30">
    <property type="entry name" value="TolB, C-terminal domain"/>
    <property type="match status" value="1"/>
</dbReference>
<dbReference type="SUPFAM" id="SSF82171">
    <property type="entry name" value="DPP6 N-terminal domain-like"/>
    <property type="match status" value="1"/>
</dbReference>
<comment type="caution">
    <text evidence="1">The sequence shown here is derived from an EMBL/GenBank/DDBJ whole genome shotgun (WGS) entry which is preliminary data.</text>
</comment>
<name>A0A178MIC7_9CHLR</name>
<accession>A0A178MIC7</accession>
<dbReference type="RefSeq" id="WP_066783122.1">
    <property type="nucleotide sequence ID" value="NZ_LWQS01000032.1"/>
</dbReference>
<gene>
    <name evidence="1" type="ORF">A6A03_08400</name>
</gene>
<protein>
    <submittedName>
        <fullName evidence="1">Uncharacterized protein</fullName>
    </submittedName>
</protein>
<keyword evidence="2" id="KW-1185">Reference proteome</keyword>
<evidence type="ECO:0000313" key="2">
    <source>
        <dbReference type="Proteomes" id="UP000078287"/>
    </source>
</evidence>
<sequence length="465" mass="50419">MKRLASAVELLAGVVIVGVLTVILFVTFGGAPATIQLSPGAATAYPVVEPSPAKPYPSPLESAPTSESSYPPFTATPIARPSLPVCDFTERAPDTAGIASSVIDRFGPSQAVQAPVSGIAGWLDAQQLLVSREPPASAQMSFYALNLFTGDMHLYVAQSALTQPVWLASARAIAYAVSVPQGTDSAGVIRNRTDLYVTFIDSAQTLVVASDILATERTFAAEPDGQRLWYFLRTDPLQPYIYDAHLNASQPASFHLSSFISSKPDLEWAIRSEAPLFKLAWHPDGVKLLIYSQYWTFLLNTQTGQACEVELIDSEDYKAEAMLVPPWPFMAQWSPDGNYVAIISTTDFQLPYHHTDLIVLNIVARERYTLSLGDAVPPYYRQSVTDLAWSPDSRYVTALAFVNHTGDRPATGLFVVEAATGASARILPSDVFGLGSWGARLAWNPTGEWLAAMGWDGLSLIPVYP</sequence>